<keyword evidence="3" id="KW-0520">NAD</keyword>
<feature type="domain" description="NAD-dependent epimerase/dehydratase" evidence="5">
    <location>
        <begin position="6"/>
        <end position="164"/>
    </location>
</feature>
<proteinExistence type="inferred from homology"/>
<comment type="caution">
    <text evidence="6">The sequence shown here is derived from an EMBL/GenBank/DDBJ whole genome shotgun (WGS) entry which is preliminary data.</text>
</comment>
<evidence type="ECO:0000256" key="2">
    <source>
        <dbReference type="ARBA" id="ARBA00023002"/>
    </source>
</evidence>
<dbReference type="InterPro" id="IPR001509">
    <property type="entry name" value="Epimerase_deHydtase"/>
</dbReference>
<evidence type="ECO:0000313" key="6">
    <source>
        <dbReference type="EMBL" id="MEQ1407054.1"/>
    </source>
</evidence>
<sequence length="268" mass="29240">MLKRLLLIGAAGGVGRAIRPMLKDIADHVIISDIGEITDAGSNETFIRCDLADAQGVAKLLDGIDGIIHLGGISTEKKFELILQGNIVGLYNLYEAARHNGLPRIVFASSNHVIGYYRRDERLDNMVVPKPDSLYGASKVFGEAIASLYFEKFGQETLSVRIGSCFEKPVNTRMLATWLSYRDFFSLCQRAFAAPRIGHTVVYGASANDEQWWDNSNAAFLGWKPQDNSAKWRAEVEAAAGKEDPTDPAVIYQGGGFASAGHPDDTGK</sequence>
<evidence type="ECO:0000313" key="7">
    <source>
        <dbReference type="Proteomes" id="UP001496627"/>
    </source>
</evidence>
<dbReference type="RefSeq" id="WP_348863673.1">
    <property type="nucleotide sequence ID" value="NZ_JBEAAL010000015.1"/>
</dbReference>
<organism evidence="6 7">
    <name type="scientific">Neorhizobium phenanthreniclasticum</name>
    <dbReference type="NCBI Taxonomy" id="3157917"/>
    <lineage>
        <taxon>Bacteria</taxon>
        <taxon>Pseudomonadati</taxon>
        <taxon>Pseudomonadota</taxon>
        <taxon>Alphaproteobacteria</taxon>
        <taxon>Hyphomicrobiales</taxon>
        <taxon>Rhizobiaceae</taxon>
        <taxon>Rhizobium/Agrobacterium group</taxon>
        <taxon>Neorhizobium</taxon>
    </lineage>
</organism>
<accession>A0ABV0M594</accession>
<dbReference type="SUPFAM" id="SSF51735">
    <property type="entry name" value="NAD(P)-binding Rossmann-fold domains"/>
    <property type="match status" value="1"/>
</dbReference>
<name>A0ABV0M594_9HYPH</name>
<keyword evidence="2" id="KW-0560">Oxidoreductase</keyword>
<dbReference type="Gene3D" id="3.40.50.720">
    <property type="entry name" value="NAD(P)-binding Rossmann-like Domain"/>
    <property type="match status" value="1"/>
</dbReference>
<reference evidence="6 7" key="1">
    <citation type="submission" date="2024-05" db="EMBL/GenBank/DDBJ databases">
        <title>Neorhizobium sp. Rsf11, a plant growth promoting and heavy metal resistant PAH-degrader.</title>
        <authorList>
            <person name="Golubev S.N."/>
            <person name="Muratova A.Y."/>
            <person name="Markelova M.I."/>
        </authorList>
    </citation>
    <scope>NUCLEOTIDE SEQUENCE [LARGE SCALE GENOMIC DNA]</scope>
    <source>
        <strain evidence="6 7">Rsf11</strain>
    </source>
</reference>
<evidence type="ECO:0000256" key="4">
    <source>
        <dbReference type="SAM" id="MobiDB-lite"/>
    </source>
</evidence>
<gene>
    <name evidence="6" type="ORF">ABK249_19165</name>
</gene>
<keyword evidence="7" id="KW-1185">Reference proteome</keyword>
<evidence type="ECO:0000256" key="1">
    <source>
        <dbReference type="ARBA" id="ARBA00007637"/>
    </source>
</evidence>
<dbReference type="Proteomes" id="UP001496627">
    <property type="component" value="Unassembled WGS sequence"/>
</dbReference>
<feature type="region of interest" description="Disordered" evidence="4">
    <location>
        <begin position="237"/>
        <end position="268"/>
    </location>
</feature>
<protein>
    <submittedName>
        <fullName evidence="6">NAD(P)-dependent oxidoreductase</fullName>
    </submittedName>
</protein>
<comment type="similarity">
    <text evidence="1">Belongs to the NAD(P)-dependent epimerase/dehydratase family.</text>
</comment>
<evidence type="ECO:0000259" key="5">
    <source>
        <dbReference type="Pfam" id="PF01370"/>
    </source>
</evidence>
<dbReference type="EMBL" id="JBEAAL010000015">
    <property type="protein sequence ID" value="MEQ1407054.1"/>
    <property type="molecule type" value="Genomic_DNA"/>
</dbReference>
<dbReference type="PANTHER" id="PTHR43103:SF5">
    <property type="entry name" value="4-EPIMERASE, PUTATIVE (AFU_ORTHOLOGUE AFUA_7G00360)-RELATED"/>
    <property type="match status" value="1"/>
</dbReference>
<dbReference type="Pfam" id="PF01370">
    <property type="entry name" value="Epimerase"/>
    <property type="match status" value="1"/>
</dbReference>
<dbReference type="InterPro" id="IPR036291">
    <property type="entry name" value="NAD(P)-bd_dom_sf"/>
</dbReference>
<evidence type="ECO:0000256" key="3">
    <source>
        <dbReference type="ARBA" id="ARBA00023027"/>
    </source>
</evidence>
<dbReference type="PANTHER" id="PTHR43103">
    <property type="entry name" value="NUCLEOSIDE-DIPHOSPHATE-SUGAR EPIMERASE"/>
    <property type="match status" value="1"/>
</dbReference>